<proteinExistence type="predicted"/>
<dbReference type="RefSeq" id="WP_068563707.1">
    <property type="nucleotide sequence ID" value="NZ_FNLF01000002.1"/>
</dbReference>
<reference evidence="3" key="1">
    <citation type="submission" date="2016-10" db="EMBL/GenBank/DDBJ databases">
        <authorList>
            <person name="Varghese N."/>
            <person name="Submissions S."/>
        </authorList>
    </citation>
    <scope>NUCLEOTIDE SEQUENCE [LARGE SCALE GENOMIC DNA]</scope>
    <source>
        <strain evidence="3">DSM 44142</strain>
    </source>
</reference>
<dbReference type="OrthoDB" id="514320at2"/>
<dbReference type="InterPro" id="IPR013207">
    <property type="entry name" value="LGFP"/>
</dbReference>
<evidence type="ECO:0000313" key="2">
    <source>
        <dbReference type="EMBL" id="SDQ36567.1"/>
    </source>
</evidence>
<dbReference type="Pfam" id="PF08310">
    <property type="entry name" value="LGFP"/>
    <property type="match status" value="2"/>
</dbReference>
<protein>
    <submittedName>
        <fullName evidence="2">LGFP repeat-containing protein</fullName>
    </submittedName>
</protein>
<dbReference type="Proteomes" id="UP000183053">
    <property type="component" value="Unassembled WGS sequence"/>
</dbReference>
<accession>A0A1H1AA93</accession>
<keyword evidence="1" id="KW-0732">Signal</keyword>
<feature type="chain" id="PRO_5038508537" evidence="1">
    <location>
        <begin position="31"/>
        <end position="217"/>
    </location>
</feature>
<evidence type="ECO:0000313" key="3">
    <source>
        <dbReference type="Proteomes" id="UP000183053"/>
    </source>
</evidence>
<dbReference type="AlphaFoldDB" id="A0A1H1AA93"/>
<dbReference type="STRING" id="47312.SAMN04489765_0127"/>
<name>A0A1H1AA93_9ACTN</name>
<feature type="signal peptide" evidence="1">
    <location>
        <begin position="1"/>
        <end position="30"/>
    </location>
</feature>
<sequence>MTRGRGWRWRSAIAVTAVAVIGSAAGPVASADQIVAGKKVQGQIETTYFSLSGPAGLGDPVTEELPDRRGGRFQAYKLDSSIYWSPGLAPLNNAFQVGGAIRARWGQKNWEVGALGYPISDELRITETFTFPGVKIPIALGHRVTGAWNDFQGGSIMWSPSTGAQIVWGKIREEFLRNGGPSKYGWPVAEEQRTATGWSQQFEKATITYPPAQSPAQ</sequence>
<dbReference type="EMBL" id="FNLF01000002">
    <property type="protein sequence ID" value="SDQ36567.1"/>
    <property type="molecule type" value="Genomic_DNA"/>
</dbReference>
<keyword evidence="3" id="KW-1185">Reference proteome</keyword>
<organism evidence="2 3">
    <name type="scientific">Tsukamurella pulmonis</name>
    <dbReference type="NCBI Taxonomy" id="47312"/>
    <lineage>
        <taxon>Bacteria</taxon>
        <taxon>Bacillati</taxon>
        <taxon>Actinomycetota</taxon>
        <taxon>Actinomycetes</taxon>
        <taxon>Mycobacteriales</taxon>
        <taxon>Tsukamurellaceae</taxon>
        <taxon>Tsukamurella</taxon>
    </lineage>
</organism>
<evidence type="ECO:0000256" key="1">
    <source>
        <dbReference type="SAM" id="SignalP"/>
    </source>
</evidence>
<gene>
    <name evidence="2" type="ORF">SAMN04489765_0127</name>
</gene>